<sequence length="212" mass="23193">MTAARTRFPDVSRTDAGVALVTPLYVGTPELQRAEVERVLAPYRNGPLPEGFLSVSVFTSTEGENVLTYAQWTSDEAYRAFVRDGGLGEPGENTTEPVRYKLYRGRVLEPGSVPTALVAPVFDVDGRDRQRRSIDNLVDGPLGTPFPGLVASHFHMSLDGTRVLNWAEWVDEAAHEGFMKSSRPKECLEAITMPGVRGIGGKRYVLADAVGR</sequence>
<dbReference type="InterPro" id="IPR011008">
    <property type="entry name" value="Dimeric_a/b-barrel"/>
</dbReference>
<organism evidence="1 2">
    <name type="scientific">Streptomyces cylindrosporus</name>
    <dbReference type="NCBI Taxonomy" id="2927583"/>
    <lineage>
        <taxon>Bacteria</taxon>
        <taxon>Bacillati</taxon>
        <taxon>Actinomycetota</taxon>
        <taxon>Actinomycetes</taxon>
        <taxon>Kitasatosporales</taxon>
        <taxon>Streptomycetaceae</taxon>
        <taxon>Streptomyces</taxon>
    </lineage>
</organism>
<reference evidence="1" key="1">
    <citation type="submission" date="2022-03" db="EMBL/GenBank/DDBJ databases">
        <title>Streptomyces 7R015 and 7R016 isolated from Barleria lupulina in Thailand.</title>
        <authorList>
            <person name="Kanchanasin P."/>
            <person name="Phongsopitanun W."/>
            <person name="Tanasupawat S."/>
        </authorList>
    </citation>
    <scope>NUCLEOTIDE SEQUENCE</scope>
    <source>
        <strain evidence="1">7R015</strain>
    </source>
</reference>
<protein>
    <submittedName>
        <fullName evidence="1">Antibiotic biosynthesis monooxygenase</fullName>
    </submittedName>
</protein>
<dbReference type="Proteomes" id="UP001165269">
    <property type="component" value="Unassembled WGS sequence"/>
</dbReference>
<dbReference type="EMBL" id="JALDAY010000019">
    <property type="protein sequence ID" value="MCI3278549.1"/>
    <property type="molecule type" value="Genomic_DNA"/>
</dbReference>
<evidence type="ECO:0000313" key="2">
    <source>
        <dbReference type="Proteomes" id="UP001165269"/>
    </source>
</evidence>
<dbReference type="GO" id="GO:0004497">
    <property type="term" value="F:monooxygenase activity"/>
    <property type="evidence" value="ECO:0007669"/>
    <property type="project" value="UniProtKB-KW"/>
</dbReference>
<keyword evidence="1" id="KW-0503">Monooxygenase</keyword>
<dbReference type="RefSeq" id="WP_242777278.1">
    <property type="nucleotide sequence ID" value="NZ_JALDAY010000019.1"/>
</dbReference>
<comment type="caution">
    <text evidence="1">The sequence shown here is derived from an EMBL/GenBank/DDBJ whole genome shotgun (WGS) entry which is preliminary data.</text>
</comment>
<proteinExistence type="predicted"/>
<evidence type="ECO:0000313" key="1">
    <source>
        <dbReference type="EMBL" id="MCI3278549.1"/>
    </source>
</evidence>
<accession>A0ABS9YNS5</accession>
<gene>
    <name evidence="1" type="ORF">MQP27_46545</name>
</gene>
<name>A0ABS9YNS5_9ACTN</name>
<dbReference type="SUPFAM" id="SSF54909">
    <property type="entry name" value="Dimeric alpha+beta barrel"/>
    <property type="match status" value="2"/>
</dbReference>
<keyword evidence="2" id="KW-1185">Reference proteome</keyword>
<keyword evidence="1" id="KW-0560">Oxidoreductase</keyword>
<dbReference type="Gene3D" id="3.30.70.100">
    <property type="match status" value="2"/>
</dbReference>